<dbReference type="STRING" id="690850.Desaf_3533"/>
<dbReference type="InterPro" id="IPR022225">
    <property type="entry name" value="Phage_tail_fibre_N"/>
</dbReference>
<dbReference type="eggNOG" id="COG5301">
    <property type="taxonomic scope" value="Bacteria"/>
</dbReference>
<keyword evidence="3" id="KW-1185">Reference proteome</keyword>
<dbReference type="Proteomes" id="UP000007844">
    <property type="component" value="Chromosome"/>
</dbReference>
<reference evidence="2 3" key="1">
    <citation type="journal article" date="2011" name="J. Bacteriol.">
        <title>Genome sequence of the mercury-methylating and pleomorphic Desulfovibrio africanus Strain Walvis Bay.</title>
        <authorList>
            <person name="Brown S.D."/>
            <person name="Wall J.D."/>
            <person name="Kucken A.M."/>
            <person name="Gilmour C.C."/>
            <person name="Podar M."/>
            <person name="Brandt C.C."/>
            <person name="Teshima H."/>
            <person name="Detter J.C."/>
            <person name="Han C.S."/>
            <person name="Land M.L."/>
            <person name="Lucas S."/>
            <person name="Han J."/>
            <person name="Pennacchio L."/>
            <person name="Nolan M."/>
            <person name="Pitluck S."/>
            <person name="Woyke T."/>
            <person name="Goodwin L."/>
            <person name="Palumbo A.V."/>
            <person name="Elias D.A."/>
        </authorList>
    </citation>
    <scope>NUCLEOTIDE SEQUENCE [LARGE SCALE GENOMIC DNA]</scope>
    <source>
        <strain evidence="2 3">Walvis Bay</strain>
    </source>
</reference>
<protein>
    <recommendedName>
        <fullName evidence="1">Phage tail fibre protein N-terminal domain-containing protein</fullName>
    </recommendedName>
</protein>
<sequence length="242" mass="25665">MAEQFYTILTKVGHAKLANALALGQSVGLTHMAVGQGQSGGYYEPTETQTTLKSEAWRGPVNALNVDPQNANWLVAELVIPTSVGNFTVREAGLFDAEGDLIAVGKYPQTYKPQLADGAGKDLYIRLIVQVSNTSVVTLKVDPAVVLATRGYAEDAAEAAGDEAKAYSDARLAAHSAVLQAALDTKAPLALPVYILDTIAPSDVTRLWIKTPEYVPYVHNGNGWVALTAFYAEDAGKEGVSS</sequence>
<organism evidence="2 3">
    <name type="scientific">Desulfocurvibacter africanus subsp. africanus str. Walvis Bay</name>
    <dbReference type="NCBI Taxonomy" id="690850"/>
    <lineage>
        <taxon>Bacteria</taxon>
        <taxon>Pseudomonadati</taxon>
        <taxon>Thermodesulfobacteriota</taxon>
        <taxon>Desulfovibrionia</taxon>
        <taxon>Desulfovibrionales</taxon>
        <taxon>Desulfovibrionaceae</taxon>
        <taxon>Desulfocurvibacter</taxon>
    </lineage>
</organism>
<dbReference type="PANTHER" id="PTHR35191:SF1">
    <property type="entry name" value="PROPHAGE SIDE TAIL FIBER PROTEIN HOMOLOG STFQ-RELATED"/>
    <property type="match status" value="1"/>
</dbReference>
<gene>
    <name evidence="2" type="ORF">Desaf_3533</name>
</gene>
<name>F3YY38_DESAF</name>
<dbReference type="EMBL" id="CP003221">
    <property type="protein sequence ID" value="EGJ51814.1"/>
    <property type="molecule type" value="Genomic_DNA"/>
</dbReference>
<evidence type="ECO:0000259" key="1">
    <source>
        <dbReference type="Pfam" id="PF12571"/>
    </source>
</evidence>
<accession>F3YY38</accession>
<dbReference type="InterPro" id="IPR051934">
    <property type="entry name" value="Phage_Tail_Fiber_Structural"/>
</dbReference>
<dbReference type="KEGG" id="daf:Desaf_3533"/>
<dbReference type="HOGENOM" id="CLU_1109596_0_0_7"/>
<dbReference type="PANTHER" id="PTHR35191">
    <property type="entry name" value="PROPHAGE SIDE TAIL FIBER PROTEIN HOMOLOG STFQ-RELATED"/>
    <property type="match status" value="1"/>
</dbReference>
<dbReference type="RefSeq" id="WP_014261428.1">
    <property type="nucleotide sequence ID" value="NC_016629.1"/>
</dbReference>
<evidence type="ECO:0000313" key="2">
    <source>
        <dbReference type="EMBL" id="EGJ51814.1"/>
    </source>
</evidence>
<proteinExistence type="predicted"/>
<evidence type="ECO:0000313" key="3">
    <source>
        <dbReference type="Proteomes" id="UP000007844"/>
    </source>
</evidence>
<feature type="domain" description="Phage tail fibre protein N-terminal" evidence="1">
    <location>
        <begin position="1"/>
        <end position="150"/>
    </location>
</feature>
<dbReference type="AlphaFoldDB" id="F3YY38"/>
<dbReference type="Pfam" id="PF12571">
    <property type="entry name" value="Phage_tail_fib"/>
    <property type="match status" value="1"/>
</dbReference>